<reference evidence="19" key="2">
    <citation type="submission" date="2011-03" db="EMBL/GenBank/DDBJ databases">
        <title>The complete genome of Desulfobacca acetoxidans DSM 11109.</title>
        <authorList>
            <consortium name="US DOE Joint Genome Institute (JGI-PGF)"/>
            <person name="Lucas S."/>
            <person name="Copeland A."/>
            <person name="Lapidus A."/>
            <person name="Bruce D."/>
            <person name="Goodwin L."/>
            <person name="Pitluck S."/>
            <person name="Peters L."/>
            <person name="Kyrpides N."/>
            <person name="Mavromatis K."/>
            <person name="Ivanova N."/>
            <person name="Ovchinnikova G."/>
            <person name="Teshima H."/>
            <person name="Detter J.C."/>
            <person name="Han C."/>
            <person name="Land M."/>
            <person name="Hauser L."/>
            <person name="Markowitz V."/>
            <person name="Cheng J.-F."/>
            <person name="Hugenholtz P."/>
            <person name="Woyke T."/>
            <person name="Wu D."/>
            <person name="Spring S."/>
            <person name="Schueler E."/>
            <person name="Brambilla E."/>
            <person name="Klenk H.-P."/>
            <person name="Eisen J.A."/>
        </authorList>
    </citation>
    <scope>NUCLEOTIDE SEQUENCE [LARGE SCALE GENOMIC DNA]</scope>
    <source>
        <strain evidence="19">ATCC 700848 / DSM 11109 / ASRB2</strain>
    </source>
</reference>
<dbReference type="SUPFAM" id="SSF53623">
    <property type="entry name" value="MurD-like peptide ligases, catalytic domain"/>
    <property type="match status" value="1"/>
</dbReference>
<dbReference type="InterPro" id="IPR000713">
    <property type="entry name" value="Mur_ligase_N"/>
</dbReference>
<keyword evidence="6 14" id="KW-0132">Cell division</keyword>
<dbReference type="STRING" id="880072.Desac_0596"/>
<comment type="pathway">
    <text evidence="2 14">Cell wall biogenesis; peptidoglycan biosynthesis.</text>
</comment>
<evidence type="ECO:0000256" key="11">
    <source>
        <dbReference type="ARBA" id="ARBA00023306"/>
    </source>
</evidence>
<keyword evidence="9 14" id="KW-0133">Cell shape</keyword>
<reference evidence="18 19" key="1">
    <citation type="journal article" date="2011" name="Stand. Genomic Sci.">
        <title>Complete genome sequence of the acetate-degrading sulfate reducer Desulfobacca acetoxidans type strain (ASRB2).</title>
        <authorList>
            <person name="Goker M."/>
            <person name="Teshima H."/>
            <person name="Lapidus A."/>
            <person name="Nolan M."/>
            <person name="Lucas S."/>
            <person name="Hammon N."/>
            <person name="Deshpande S."/>
            <person name="Cheng J.F."/>
            <person name="Tapia R."/>
            <person name="Han C."/>
            <person name="Goodwin L."/>
            <person name="Pitluck S."/>
            <person name="Huntemann M."/>
            <person name="Liolios K."/>
            <person name="Ivanova N."/>
            <person name="Pagani I."/>
            <person name="Mavromatis K."/>
            <person name="Ovchinikova G."/>
            <person name="Pati A."/>
            <person name="Chen A."/>
            <person name="Palaniappan K."/>
            <person name="Land M."/>
            <person name="Hauser L."/>
            <person name="Brambilla E.M."/>
            <person name="Rohde M."/>
            <person name="Spring S."/>
            <person name="Detter J.C."/>
            <person name="Woyke T."/>
            <person name="Bristow J."/>
            <person name="Eisen J.A."/>
            <person name="Markowitz V."/>
            <person name="Hugenholtz P."/>
            <person name="Kyrpides N.C."/>
            <person name="Klenk H.P."/>
        </authorList>
    </citation>
    <scope>NUCLEOTIDE SEQUENCE [LARGE SCALE GENOMIC DNA]</scope>
    <source>
        <strain evidence="19">ATCC 700848 / DSM 11109 / ASRB2</strain>
    </source>
</reference>
<dbReference type="EC" id="6.3.2.8" evidence="3 14"/>
<organism evidence="18 19">
    <name type="scientific">Desulfobacca acetoxidans (strain ATCC 700848 / DSM 11109 / ASRB2)</name>
    <dbReference type="NCBI Taxonomy" id="880072"/>
    <lineage>
        <taxon>Bacteria</taxon>
        <taxon>Pseudomonadati</taxon>
        <taxon>Thermodesulfobacteriota</taxon>
        <taxon>Desulfobaccia</taxon>
        <taxon>Desulfobaccales</taxon>
        <taxon>Desulfobaccaceae</taxon>
        <taxon>Desulfobacca</taxon>
    </lineage>
</organism>
<dbReference type="eggNOG" id="COG0773">
    <property type="taxonomic scope" value="Bacteria"/>
</dbReference>
<keyword evidence="5 14" id="KW-0436">Ligase</keyword>
<dbReference type="GO" id="GO:0005737">
    <property type="term" value="C:cytoplasm"/>
    <property type="evidence" value="ECO:0007669"/>
    <property type="project" value="UniProtKB-SubCell"/>
</dbReference>
<dbReference type="InterPro" id="IPR004101">
    <property type="entry name" value="Mur_ligase_C"/>
</dbReference>
<dbReference type="GO" id="GO:0009252">
    <property type="term" value="P:peptidoglycan biosynthetic process"/>
    <property type="evidence" value="ECO:0007669"/>
    <property type="project" value="UniProtKB-UniRule"/>
</dbReference>
<dbReference type="GO" id="GO:0071555">
    <property type="term" value="P:cell wall organization"/>
    <property type="evidence" value="ECO:0007669"/>
    <property type="project" value="UniProtKB-KW"/>
</dbReference>
<evidence type="ECO:0000256" key="4">
    <source>
        <dbReference type="ARBA" id="ARBA00022490"/>
    </source>
</evidence>
<dbReference type="Pfam" id="PF08245">
    <property type="entry name" value="Mur_ligase_M"/>
    <property type="match status" value="1"/>
</dbReference>
<keyword evidence="19" id="KW-1185">Reference proteome</keyword>
<comment type="catalytic activity">
    <reaction evidence="13 14">
        <text>UDP-N-acetyl-alpha-D-muramate + L-alanine + ATP = UDP-N-acetyl-alpha-D-muramoyl-L-alanine + ADP + phosphate + H(+)</text>
        <dbReference type="Rhea" id="RHEA:23372"/>
        <dbReference type="ChEBI" id="CHEBI:15378"/>
        <dbReference type="ChEBI" id="CHEBI:30616"/>
        <dbReference type="ChEBI" id="CHEBI:43474"/>
        <dbReference type="ChEBI" id="CHEBI:57972"/>
        <dbReference type="ChEBI" id="CHEBI:70757"/>
        <dbReference type="ChEBI" id="CHEBI:83898"/>
        <dbReference type="ChEBI" id="CHEBI:456216"/>
        <dbReference type="EC" id="6.3.2.8"/>
    </reaction>
</comment>
<dbReference type="EMBL" id="CP002629">
    <property type="protein sequence ID" value="AEB08482.1"/>
    <property type="molecule type" value="Genomic_DNA"/>
</dbReference>
<dbReference type="SUPFAM" id="SSF51984">
    <property type="entry name" value="MurCD N-terminal domain"/>
    <property type="match status" value="1"/>
</dbReference>
<dbReference type="AlphaFoldDB" id="F2NG69"/>
<evidence type="ECO:0000256" key="14">
    <source>
        <dbReference type="HAMAP-Rule" id="MF_00046"/>
    </source>
</evidence>
<feature type="binding site" evidence="14">
    <location>
        <begin position="112"/>
        <end position="118"/>
    </location>
    <ligand>
        <name>ATP</name>
        <dbReference type="ChEBI" id="CHEBI:30616"/>
    </ligand>
</feature>
<sequence length="477" mass="51517">MHPKTTHYHFIGIGGIGMSGLAELLVRRGYAVSGSDLTANALTEKLQRLGVTFFQGHAPENLLESEVVVISSAIGLDNPELKAAQARGLQILSRAQMLAMLMAGKTQIAIAGAHGKTTTTSMTASVLRQGGLAPSVVIGGIVDSLGGNAVLGPGDYFVAEADESDGSFLVFNPHVAVVTNVDREHLDHYRDLAHIQEVFAKFIHQVQPGGAVVACYDDPNLRPLLYGVQGRLITYGLKSGGNYRAAHIQVTGGGSSYTLLRQEKKLGQITIPLAGWHYVANSLAAAAVGFALGLDFRDIQAGLAQTGRIKRRFEIKGENQGVTVIDDYGHHPTEIRATLDAMAQAFAGRRLVVAFQPHRFSRTQALLPDFFDIFQQAQLLFLTDIYSAGERVIHGLSGRDLYRGIREAGHTAVQYVGNREELAPELWNYLRRGDVLVTMGAGDIWKTGEEMLRRLASHPLHASGGSRCFAVRSGEVC</sequence>
<keyword evidence="12 14" id="KW-0961">Cell wall biogenesis/degradation</keyword>
<evidence type="ECO:0000256" key="12">
    <source>
        <dbReference type="ARBA" id="ARBA00023316"/>
    </source>
</evidence>
<evidence type="ECO:0000313" key="19">
    <source>
        <dbReference type="Proteomes" id="UP000000483"/>
    </source>
</evidence>
<dbReference type="GO" id="GO:0008360">
    <property type="term" value="P:regulation of cell shape"/>
    <property type="evidence" value="ECO:0007669"/>
    <property type="project" value="UniProtKB-KW"/>
</dbReference>
<evidence type="ECO:0000256" key="6">
    <source>
        <dbReference type="ARBA" id="ARBA00022618"/>
    </source>
</evidence>
<evidence type="ECO:0000256" key="10">
    <source>
        <dbReference type="ARBA" id="ARBA00022984"/>
    </source>
</evidence>
<evidence type="ECO:0000256" key="2">
    <source>
        <dbReference type="ARBA" id="ARBA00004752"/>
    </source>
</evidence>
<dbReference type="UniPathway" id="UPA00219"/>
<comment type="function">
    <text evidence="14">Cell wall formation.</text>
</comment>
<dbReference type="NCBIfam" id="TIGR01082">
    <property type="entry name" value="murC"/>
    <property type="match status" value="1"/>
</dbReference>
<dbReference type="Gene3D" id="3.90.190.20">
    <property type="entry name" value="Mur ligase, C-terminal domain"/>
    <property type="match status" value="1"/>
</dbReference>
<dbReference type="InterPro" id="IPR013221">
    <property type="entry name" value="Mur_ligase_cen"/>
</dbReference>
<keyword evidence="8 14" id="KW-0067">ATP-binding</keyword>
<dbReference type="RefSeq" id="WP_013705595.1">
    <property type="nucleotide sequence ID" value="NC_015388.1"/>
</dbReference>
<evidence type="ECO:0000256" key="7">
    <source>
        <dbReference type="ARBA" id="ARBA00022741"/>
    </source>
</evidence>
<comment type="similarity">
    <text evidence="14">Belongs to the MurCDEF family.</text>
</comment>
<dbReference type="KEGG" id="dao:Desac_0596"/>
<protein>
    <recommendedName>
        <fullName evidence="3 14">UDP-N-acetylmuramate--L-alanine ligase</fullName>
        <ecNumber evidence="3 14">6.3.2.8</ecNumber>
    </recommendedName>
    <alternativeName>
        <fullName evidence="14">UDP-N-acetylmuramoyl-L-alanine synthetase</fullName>
    </alternativeName>
</protein>
<proteinExistence type="inferred from homology"/>
<dbReference type="InterPro" id="IPR005758">
    <property type="entry name" value="UDP-N-AcMur_Ala_ligase_MurC"/>
</dbReference>
<keyword evidence="4 14" id="KW-0963">Cytoplasm</keyword>
<dbReference type="InterPro" id="IPR050061">
    <property type="entry name" value="MurCDEF_pg_biosynth"/>
</dbReference>
<accession>F2NG69</accession>
<comment type="subcellular location">
    <subcellularLocation>
        <location evidence="1 14">Cytoplasm</location>
    </subcellularLocation>
</comment>
<evidence type="ECO:0000259" key="16">
    <source>
        <dbReference type="Pfam" id="PF02875"/>
    </source>
</evidence>
<dbReference type="GO" id="GO:0005524">
    <property type="term" value="F:ATP binding"/>
    <property type="evidence" value="ECO:0007669"/>
    <property type="project" value="UniProtKB-UniRule"/>
</dbReference>
<dbReference type="HAMAP" id="MF_00046">
    <property type="entry name" value="MurC"/>
    <property type="match status" value="1"/>
</dbReference>
<evidence type="ECO:0000313" key="18">
    <source>
        <dbReference type="EMBL" id="AEB08482.1"/>
    </source>
</evidence>
<evidence type="ECO:0000256" key="3">
    <source>
        <dbReference type="ARBA" id="ARBA00012211"/>
    </source>
</evidence>
<dbReference type="GO" id="GO:0051301">
    <property type="term" value="P:cell division"/>
    <property type="evidence" value="ECO:0007669"/>
    <property type="project" value="UniProtKB-KW"/>
</dbReference>
<evidence type="ECO:0000256" key="8">
    <source>
        <dbReference type="ARBA" id="ARBA00022840"/>
    </source>
</evidence>
<evidence type="ECO:0000256" key="1">
    <source>
        <dbReference type="ARBA" id="ARBA00004496"/>
    </source>
</evidence>
<gene>
    <name evidence="14" type="primary">murC</name>
    <name evidence="18" type="ordered locus">Desac_0596</name>
</gene>
<dbReference type="InterPro" id="IPR036615">
    <property type="entry name" value="Mur_ligase_C_dom_sf"/>
</dbReference>
<dbReference type="Pfam" id="PF01225">
    <property type="entry name" value="Mur_ligase"/>
    <property type="match status" value="1"/>
</dbReference>
<feature type="domain" description="Mur ligase central" evidence="17">
    <location>
        <begin position="110"/>
        <end position="288"/>
    </location>
</feature>
<evidence type="ECO:0000256" key="9">
    <source>
        <dbReference type="ARBA" id="ARBA00022960"/>
    </source>
</evidence>
<evidence type="ECO:0000256" key="5">
    <source>
        <dbReference type="ARBA" id="ARBA00022598"/>
    </source>
</evidence>
<dbReference type="Proteomes" id="UP000000483">
    <property type="component" value="Chromosome"/>
</dbReference>
<keyword evidence="11 14" id="KW-0131">Cell cycle</keyword>
<dbReference type="InterPro" id="IPR036565">
    <property type="entry name" value="Mur-like_cat_sf"/>
</dbReference>
<keyword evidence="10 14" id="KW-0573">Peptidoglycan synthesis</keyword>
<dbReference type="OrthoDB" id="9804126at2"/>
<evidence type="ECO:0000259" key="15">
    <source>
        <dbReference type="Pfam" id="PF01225"/>
    </source>
</evidence>
<dbReference type="Gene3D" id="3.40.50.720">
    <property type="entry name" value="NAD(P)-binding Rossmann-like Domain"/>
    <property type="match status" value="1"/>
</dbReference>
<feature type="domain" description="Mur ligase N-terminal catalytic" evidence="15">
    <location>
        <begin position="7"/>
        <end position="105"/>
    </location>
</feature>
<dbReference type="PANTHER" id="PTHR43445">
    <property type="entry name" value="UDP-N-ACETYLMURAMATE--L-ALANINE LIGASE-RELATED"/>
    <property type="match status" value="1"/>
</dbReference>
<dbReference type="Pfam" id="PF02875">
    <property type="entry name" value="Mur_ligase_C"/>
    <property type="match status" value="1"/>
</dbReference>
<evidence type="ECO:0000259" key="17">
    <source>
        <dbReference type="Pfam" id="PF08245"/>
    </source>
</evidence>
<keyword evidence="7 14" id="KW-0547">Nucleotide-binding</keyword>
<dbReference type="GO" id="GO:0008763">
    <property type="term" value="F:UDP-N-acetylmuramate-L-alanine ligase activity"/>
    <property type="evidence" value="ECO:0007669"/>
    <property type="project" value="UniProtKB-UniRule"/>
</dbReference>
<dbReference type="SUPFAM" id="SSF53244">
    <property type="entry name" value="MurD-like peptide ligases, peptide-binding domain"/>
    <property type="match status" value="1"/>
</dbReference>
<dbReference type="HOGENOM" id="CLU_028104_2_1_7"/>
<evidence type="ECO:0000256" key="13">
    <source>
        <dbReference type="ARBA" id="ARBA00047833"/>
    </source>
</evidence>
<name>F2NG69_DESAR</name>
<feature type="domain" description="Mur ligase C-terminal" evidence="16">
    <location>
        <begin position="311"/>
        <end position="442"/>
    </location>
</feature>
<dbReference type="Gene3D" id="3.40.1190.10">
    <property type="entry name" value="Mur-like, catalytic domain"/>
    <property type="match status" value="1"/>
</dbReference>
<dbReference type="PANTHER" id="PTHR43445:SF3">
    <property type="entry name" value="UDP-N-ACETYLMURAMATE--L-ALANINE LIGASE"/>
    <property type="match status" value="1"/>
</dbReference>